<dbReference type="SUPFAM" id="SSF46785">
    <property type="entry name" value="Winged helix' DNA-binding domain"/>
    <property type="match status" value="1"/>
</dbReference>
<evidence type="ECO:0000259" key="5">
    <source>
        <dbReference type="PROSITE" id="PS50931"/>
    </source>
</evidence>
<dbReference type="Proteomes" id="UP000716322">
    <property type="component" value="Unassembled WGS sequence"/>
</dbReference>
<evidence type="ECO:0000256" key="1">
    <source>
        <dbReference type="ARBA" id="ARBA00009437"/>
    </source>
</evidence>
<name>A0ABX0PB94_9BURK</name>
<dbReference type="PROSITE" id="PS50931">
    <property type="entry name" value="HTH_LYSR"/>
    <property type="match status" value="1"/>
</dbReference>
<keyword evidence="7" id="KW-1185">Reference proteome</keyword>
<evidence type="ECO:0000313" key="6">
    <source>
        <dbReference type="EMBL" id="NIA54327.1"/>
    </source>
</evidence>
<comment type="caution">
    <text evidence="6">The sequence shown here is derived from an EMBL/GenBank/DDBJ whole genome shotgun (WGS) entry which is preliminary data.</text>
</comment>
<dbReference type="InterPro" id="IPR050950">
    <property type="entry name" value="HTH-type_LysR_regulators"/>
</dbReference>
<dbReference type="PANTHER" id="PTHR30419:SF8">
    <property type="entry name" value="NITROGEN ASSIMILATION TRANSCRIPTIONAL ACTIVATOR-RELATED"/>
    <property type="match status" value="1"/>
</dbReference>
<dbReference type="InterPro" id="IPR005119">
    <property type="entry name" value="LysR_subst-bd"/>
</dbReference>
<keyword evidence="2" id="KW-0805">Transcription regulation</keyword>
<sequence length="320" mass="34181">MMRINYDLHDLQAFIAVAERASFRQAAADLFLSQSALSRRIDKLEEGLGVKLFERTTRRVQLTNVGQAFLVNVRTALDGLEDAVLGVADLAAHRTGTVTLACVPSAVWHFLPAVLTAFSERFPRIRVRVHDESAQDVLNLVLAGEADFGINFTGAADPEIVFEPIYVESYVLAMRRDHPLAGRASLTWKDTVGERYISVAKSSGNRSVIDAALAGVEKHPVIQCEVNHVSGVLALVEAGMGVAAVPGLSVLPGRPDTIVGVPLVNPAIHRTLGLISKRNHTMAPAARTLFGMLQEALVKAQDDPAAGDPAAGDPAAGALF</sequence>
<evidence type="ECO:0000256" key="3">
    <source>
        <dbReference type="ARBA" id="ARBA00023125"/>
    </source>
</evidence>
<evidence type="ECO:0000256" key="2">
    <source>
        <dbReference type="ARBA" id="ARBA00023015"/>
    </source>
</evidence>
<dbReference type="CDD" id="cd08440">
    <property type="entry name" value="PBP2_LTTR_like_4"/>
    <property type="match status" value="1"/>
</dbReference>
<protein>
    <submittedName>
        <fullName evidence="6">LysR family transcriptional regulator</fullName>
    </submittedName>
</protein>
<dbReference type="PANTHER" id="PTHR30419">
    <property type="entry name" value="HTH-TYPE TRANSCRIPTIONAL REGULATOR YBHD"/>
    <property type="match status" value="1"/>
</dbReference>
<feature type="domain" description="HTH lysR-type" evidence="5">
    <location>
        <begin position="6"/>
        <end position="63"/>
    </location>
</feature>
<comment type="similarity">
    <text evidence="1">Belongs to the LysR transcriptional regulatory family.</text>
</comment>
<evidence type="ECO:0000313" key="7">
    <source>
        <dbReference type="Proteomes" id="UP000716322"/>
    </source>
</evidence>
<organism evidence="6 7">
    <name type="scientific">Telluria antibiotica</name>
    <dbReference type="NCBI Taxonomy" id="2717319"/>
    <lineage>
        <taxon>Bacteria</taxon>
        <taxon>Pseudomonadati</taxon>
        <taxon>Pseudomonadota</taxon>
        <taxon>Betaproteobacteria</taxon>
        <taxon>Burkholderiales</taxon>
        <taxon>Oxalobacteraceae</taxon>
        <taxon>Telluria group</taxon>
        <taxon>Telluria</taxon>
    </lineage>
</organism>
<keyword evidence="3" id="KW-0238">DNA-binding</keyword>
<dbReference type="InterPro" id="IPR036390">
    <property type="entry name" value="WH_DNA-bd_sf"/>
</dbReference>
<dbReference type="Gene3D" id="1.10.10.10">
    <property type="entry name" value="Winged helix-like DNA-binding domain superfamily/Winged helix DNA-binding domain"/>
    <property type="match status" value="1"/>
</dbReference>
<gene>
    <name evidence="6" type="ORF">HAV22_11860</name>
</gene>
<accession>A0ABX0PB94</accession>
<dbReference type="EMBL" id="JAAQOM010000006">
    <property type="protein sequence ID" value="NIA54327.1"/>
    <property type="molecule type" value="Genomic_DNA"/>
</dbReference>
<dbReference type="InterPro" id="IPR036388">
    <property type="entry name" value="WH-like_DNA-bd_sf"/>
</dbReference>
<proteinExistence type="inferred from homology"/>
<evidence type="ECO:0000256" key="4">
    <source>
        <dbReference type="ARBA" id="ARBA00023163"/>
    </source>
</evidence>
<keyword evidence="4" id="KW-0804">Transcription</keyword>
<dbReference type="Gene3D" id="3.40.190.290">
    <property type="match status" value="1"/>
</dbReference>
<reference evidence="6 7" key="1">
    <citation type="submission" date="2020-03" db="EMBL/GenBank/DDBJ databases">
        <title>Genome sequence of strain Massilia sp. TW-1.</title>
        <authorList>
            <person name="Chaudhary D.K."/>
        </authorList>
    </citation>
    <scope>NUCLEOTIDE SEQUENCE [LARGE SCALE GENOMIC DNA]</scope>
    <source>
        <strain evidence="6 7">TW-1</strain>
    </source>
</reference>
<dbReference type="SUPFAM" id="SSF53850">
    <property type="entry name" value="Periplasmic binding protein-like II"/>
    <property type="match status" value="1"/>
</dbReference>
<dbReference type="Pfam" id="PF03466">
    <property type="entry name" value="LysR_substrate"/>
    <property type="match status" value="1"/>
</dbReference>
<dbReference type="PRINTS" id="PR00039">
    <property type="entry name" value="HTHLYSR"/>
</dbReference>
<dbReference type="Pfam" id="PF00126">
    <property type="entry name" value="HTH_1"/>
    <property type="match status" value="1"/>
</dbReference>
<dbReference type="InterPro" id="IPR000847">
    <property type="entry name" value="LysR_HTH_N"/>
</dbReference>